<dbReference type="GO" id="GO:0003723">
    <property type="term" value="F:RNA binding"/>
    <property type="evidence" value="ECO:0007669"/>
    <property type="project" value="UniProtKB-UniRule"/>
</dbReference>
<keyword evidence="2" id="KW-0175">Coiled coil</keyword>
<dbReference type="PANTHER" id="PTHR36309">
    <property type="entry name" value="RNA-BINDING (RRM/RBD/RNP MOTIFS) FAMILY PROTEIN"/>
    <property type="match status" value="1"/>
</dbReference>
<dbReference type="InterPro" id="IPR000504">
    <property type="entry name" value="RRM_dom"/>
</dbReference>
<name>A0A0A9A7I4_ARUDO</name>
<proteinExistence type="predicted"/>
<accession>A0A0A9A7I4</accession>
<feature type="coiled-coil region" evidence="2">
    <location>
        <begin position="141"/>
        <end position="172"/>
    </location>
</feature>
<reference evidence="4" key="2">
    <citation type="journal article" date="2015" name="Data Brief">
        <title>Shoot transcriptome of the giant reed, Arundo donax.</title>
        <authorList>
            <person name="Barrero R.A."/>
            <person name="Guerrero F.D."/>
            <person name="Moolhuijzen P."/>
            <person name="Goolsby J.A."/>
            <person name="Tidwell J."/>
            <person name="Bellgard S.E."/>
            <person name="Bellgard M.I."/>
        </authorList>
    </citation>
    <scope>NUCLEOTIDE SEQUENCE</scope>
    <source>
        <tissue evidence="4">Shoot tissue taken approximately 20 cm above the soil surface</tissue>
    </source>
</reference>
<protein>
    <recommendedName>
        <fullName evidence="3">RRM domain-containing protein</fullName>
    </recommendedName>
</protein>
<dbReference type="InterPro" id="IPR053316">
    <property type="entry name" value="Epigenetic_reg_gene_expr"/>
</dbReference>
<feature type="domain" description="RRM" evidence="3">
    <location>
        <begin position="21"/>
        <end position="104"/>
    </location>
</feature>
<sequence>MATSKEQAVKEYTDFEEKVKRTIYVDQLSPQVTSPVVKAALAQCANVVNVEFIVNYTIPYDIPCAALVELDDETQAKAAVELMNDFPFIIGGMPRPVRATYAKPEMFRDRPPRPGIKKDFRWVKQGDDGYEVMMKLRNLAKRQETENMALVKTQLEEEKELAKQQQELLDGNCKKYDMLETVMQNGAIKNLAHRYGVNLDDL</sequence>
<evidence type="ECO:0000259" key="3">
    <source>
        <dbReference type="PROSITE" id="PS50102"/>
    </source>
</evidence>
<keyword evidence="1" id="KW-0694">RNA-binding</keyword>
<dbReference type="AlphaFoldDB" id="A0A0A9A7I4"/>
<organism evidence="4">
    <name type="scientific">Arundo donax</name>
    <name type="common">Giant reed</name>
    <name type="synonym">Donax arundinaceus</name>
    <dbReference type="NCBI Taxonomy" id="35708"/>
    <lineage>
        <taxon>Eukaryota</taxon>
        <taxon>Viridiplantae</taxon>
        <taxon>Streptophyta</taxon>
        <taxon>Embryophyta</taxon>
        <taxon>Tracheophyta</taxon>
        <taxon>Spermatophyta</taxon>
        <taxon>Magnoliopsida</taxon>
        <taxon>Liliopsida</taxon>
        <taxon>Poales</taxon>
        <taxon>Poaceae</taxon>
        <taxon>PACMAD clade</taxon>
        <taxon>Arundinoideae</taxon>
        <taxon>Arundineae</taxon>
        <taxon>Arundo</taxon>
    </lineage>
</organism>
<dbReference type="Gene3D" id="3.30.70.330">
    <property type="match status" value="1"/>
</dbReference>
<reference evidence="4" key="1">
    <citation type="submission" date="2014-09" db="EMBL/GenBank/DDBJ databases">
        <authorList>
            <person name="Magalhaes I.L.F."/>
            <person name="Oliveira U."/>
            <person name="Santos F.R."/>
            <person name="Vidigal T.H.D.A."/>
            <person name="Brescovit A.D."/>
            <person name="Santos A.J."/>
        </authorList>
    </citation>
    <scope>NUCLEOTIDE SEQUENCE</scope>
    <source>
        <tissue evidence="4">Shoot tissue taken approximately 20 cm above the soil surface</tissue>
    </source>
</reference>
<evidence type="ECO:0000256" key="1">
    <source>
        <dbReference type="PROSITE-ProRule" id="PRU00176"/>
    </source>
</evidence>
<dbReference type="EMBL" id="GBRH01250301">
    <property type="protein sequence ID" value="JAD47594.1"/>
    <property type="molecule type" value="Transcribed_RNA"/>
</dbReference>
<dbReference type="PROSITE" id="PS50102">
    <property type="entry name" value="RRM"/>
    <property type="match status" value="1"/>
</dbReference>
<dbReference type="PANTHER" id="PTHR36309:SF6">
    <property type="entry name" value="OS02G0669700 PROTEIN"/>
    <property type="match status" value="1"/>
</dbReference>
<dbReference type="SUPFAM" id="SSF54928">
    <property type="entry name" value="RNA-binding domain, RBD"/>
    <property type="match status" value="1"/>
</dbReference>
<evidence type="ECO:0000256" key="2">
    <source>
        <dbReference type="SAM" id="Coils"/>
    </source>
</evidence>
<dbReference type="CDD" id="cd00590">
    <property type="entry name" value="RRM_SF"/>
    <property type="match status" value="1"/>
</dbReference>
<dbReference type="InterPro" id="IPR035979">
    <property type="entry name" value="RBD_domain_sf"/>
</dbReference>
<evidence type="ECO:0000313" key="4">
    <source>
        <dbReference type="EMBL" id="JAD47594.1"/>
    </source>
</evidence>
<dbReference type="InterPro" id="IPR012677">
    <property type="entry name" value="Nucleotide-bd_a/b_plait_sf"/>
</dbReference>